<reference evidence="1 2" key="1">
    <citation type="submission" date="2021-01" db="EMBL/GenBank/DDBJ databases">
        <title>WGS of actinomycetes isolated from Thailand.</title>
        <authorList>
            <person name="Thawai C."/>
        </authorList>
    </citation>
    <scope>NUCLEOTIDE SEQUENCE [LARGE SCALE GENOMIC DNA]</scope>
    <source>
        <strain evidence="1 2">CH9-7</strain>
    </source>
</reference>
<keyword evidence="2" id="KW-1185">Reference proteome</keyword>
<sequence>MPAGSSAAFGRNGKPVGLDAQYVGRLPCCHCGIRSMKLPGRQGGVCIPCYADECAAAGRRAATAGGWVAASFVGDPCLACGSRAVDANGWAFWCNSCEMQTAVALPPQ</sequence>
<dbReference type="EMBL" id="JAERRI010000026">
    <property type="protein sequence ID" value="MBL1094169.1"/>
    <property type="molecule type" value="Genomic_DNA"/>
</dbReference>
<proteinExistence type="predicted"/>
<name>A0ABS1N2K5_9ACTN</name>
<gene>
    <name evidence="1" type="ORF">JK360_33470</name>
</gene>
<evidence type="ECO:0000313" key="1">
    <source>
        <dbReference type="EMBL" id="MBL1094169.1"/>
    </source>
</evidence>
<protein>
    <submittedName>
        <fullName evidence="1">Uncharacterized protein</fullName>
    </submittedName>
</protein>
<dbReference type="Proteomes" id="UP000629371">
    <property type="component" value="Unassembled WGS sequence"/>
</dbReference>
<comment type="caution">
    <text evidence="1">The sequence shown here is derived from an EMBL/GenBank/DDBJ whole genome shotgun (WGS) entry which is preliminary data.</text>
</comment>
<dbReference type="RefSeq" id="WP_201810546.1">
    <property type="nucleotide sequence ID" value="NZ_JAERRI010000026.1"/>
</dbReference>
<evidence type="ECO:0000313" key="2">
    <source>
        <dbReference type="Proteomes" id="UP000629371"/>
    </source>
</evidence>
<accession>A0ABS1N2K5</accession>
<organism evidence="1 2">
    <name type="scientific">Streptomyces siderophoricus</name>
    <dbReference type="NCBI Taxonomy" id="2802281"/>
    <lineage>
        <taxon>Bacteria</taxon>
        <taxon>Bacillati</taxon>
        <taxon>Actinomycetota</taxon>
        <taxon>Actinomycetes</taxon>
        <taxon>Kitasatosporales</taxon>
        <taxon>Streptomycetaceae</taxon>
        <taxon>Streptomyces</taxon>
    </lineage>
</organism>